<protein>
    <submittedName>
        <fullName evidence="2">Uncharacterized protein</fullName>
    </submittedName>
</protein>
<evidence type="ECO:0000313" key="3">
    <source>
        <dbReference type="Proteomes" id="UP000267804"/>
    </source>
</evidence>
<dbReference type="Proteomes" id="UP000267804">
    <property type="component" value="Chromosome"/>
</dbReference>
<proteinExistence type="predicted"/>
<dbReference type="AlphaFoldDB" id="A0A386WU63"/>
<keyword evidence="1" id="KW-1133">Transmembrane helix</keyword>
<accession>A0A386WU63</accession>
<feature type="transmembrane region" description="Helical" evidence="1">
    <location>
        <begin position="28"/>
        <end position="46"/>
    </location>
</feature>
<name>A0A386WU63_9ACTN</name>
<reference evidence="2 3" key="1">
    <citation type="submission" date="2017-10" db="EMBL/GenBank/DDBJ databases">
        <title>Integration of genomic and chemical information greatly accelerates assignment of the full stereostructure of myelolactone, a potent inhibitor of myeloma from a marine-derived Micromonospora.</title>
        <authorList>
            <person name="Kim M.C."/>
            <person name="Machado H."/>
            <person name="Jensen P.R."/>
            <person name="Fenical W."/>
        </authorList>
    </citation>
    <scope>NUCLEOTIDE SEQUENCE [LARGE SCALE GENOMIC DNA]</scope>
    <source>
        <strain evidence="2 3">CNY-010</strain>
    </source>
</reference>
<gene>
    <name evidence="2" type="ORF">CSH63_32240</name>
</gene>
<dbReference type="EMBL" id="CP024087">
    <property type="protein sequence ID" value="AYF32026.1"/>
    <property type="molecule type" value="Genomic_DNA"/>
</dbReference>
<dbReference type="KEGG" id="mtua:CSH63_32240"/>
<evidence type="ECO:0000313" key="2">
    <source>
        <dbReference type="EMBL" id="AYF32026.1"/>
    </source>
</evidence>
<sequence length="73" mass="7948">MLRTIVAYIPPVAIMLPEAAKAAGIERWAWIAAILAVAGGITRVLAVPSVNVFFQKVFPPLAAAPRWEPPRER</sequence>
<organism evidence="2 3">
    <name type="scientific">Micromonospora tulbaghiae</name>
    <dbReference type="NCBI Taxonomy" id="479978"/>
    <lineage>
        <taxon>Bacteria</taxon>
        <taxon>Bacillati</taxon>
        <taxon>Actinomycetota</taxon>
        <taxon>Actinomycetes</taxon>
        <taxon>Micromonosporales</taxon>
        <taxon>Micromonosporaceae</taxon>
        <taxon>Micromonospora</taxon>
    </lineage>
</organism>
<keyword evidence="1" id="KW-0472">Membrane</keyword>
<keyword evidence="1" id="KW-0812">Transmembrane</keyword>
<evidence type="ECO:0000256" key="1">
    <source>
        <dbReference type="SAM" id="Phobius"/>
    </source>
</evidence>